<dbReference type="Gene3D" id="3.90.640.10">
    <property type="entry name" value="Actin, Chain A, domain 4"/>
    <property type="match status" value="1"/>
</dbReference>
<evidence type="ECO:0000256" key="1">
    <source>
        <dbReference type="ARBA" id="ARBA00007381"/>
    </source>
</evidence>
<dbReference type="Gene3D" id="2.60.34.10">
    <property type="entry name" value="Substrate Binding Domain Of DNAk, Chain A, domain 1"/>
    <property type="match status" value="1"/>
</dbReference>
<dbReference type="FunFam" id="2.60.34.10:FF:000002">
    <property type="entry name" value="Heat shock 70 kDa"/>
    <property type="match status" value="1"/>
</dbReference>
<sequence>MKLSNLLFLGLLAKNQFLQYSTTGDNTSSKNGSNDTDGDLSAKSVAFGIDFGTTNTAAAIFTNGQPLVIQNANGKTTTPSYIGFNKNSLERLIGEEAKNEMMNGNPDFHKNVFSLLKRLVGLDPNSQKFKEVLRFFKGNVDIKVKNGKTYFVVTRNGKQVEHTVLELIVEFLSIFFGQVKAKTGLNITDVVITVPAYFNDAQRTEIKNAVQLAGYKTLRVINEPTAAAVAYGLDRKPQKENEEELILVFDLGGGTFDVSILSLQDGVFEVTATGGDTYLGGEDIDKNIAQHIADKFKKDHGINLADNPDVFLKLRLLSEKAKRELSSSEEFHFFMPRIVGDIDLDYKLTRATFEAINDLFFQKVMKIVSNVMKDASRDANDIHQVILVGGSSRIPKIQQLLTKKFGESKINRSVNPEEAVAIGASIQAAILNGELTDKNLLLLDVAPLSLGIETAGGVMTTIIKRNTMIPTSKSQIFSTYSDNQTSVRVQVYEGERPMTKHNHLLGTFELSGIPPAPRGVPQIEVSFNIDVNGILNVTAVDKATGNKDQITINNDRDGLDKETIERMIEEAHANQESDEKFRKKVESRSKLTVYVDTIQKQVNDKTIVQSLDAQDLDQIKKIAEKVRTWLDANQEAESEDFEEKYKEIESVVSPIFSKIYESIKKTGANPNSFDNASTDNDDDDDFSEEL</sequence>
<dbReference type="FunFam" id="3.90.640.10:FF:000003">
    <property type="entry name" value="Molecular chaperone DnaK"/>
    <property type="match status" value="1"/>
</dbReference>
<keyword evidence="6" id="KW-0732">Signal</keyword>
<gene>
    <name evidence="8" type="primary">LOC113796703</name>
</gene>
<feature type="signal peptide" evidence="6">
    <location>
        <begin position="1"/>
        <end position="23"/>
    </location>
</feature>
<dbReference type="RefSeq" id="XP_027202807.1">
    <property type="nucleotide sequence ID" value="XM_027347006.1"/>
</dbReference>
<dbReference type="PROSITE" id="PS00329">
    <property type="entry name" value="HSP70_2"/>
    <property type="match status" value="1"/>
</dbReference>
<keyword evidence="7" id="KW-1185">Reference proteome</keyword>
<dbReference type="GO" id="GO:0140662">
    <property type="term" value="F:ATP-dependent protein folding chaperone"/>
    <property type="evidence" value="ECO:0007669"/>
    <property type="project" value="InterPro"/>
</dbReference>
<evidence type="ECO:0000313" key="7">
    <source>
        <dbReference type="Proteomes" id="UP000515146"/>
    </source>
</evidence>
<dbReference type="OrthoDB" id="2401965at2759"/>
<evidence type="ECO:0000313" key="8">
    <source>
        <dbReference type="RefSeq" id="XP_027202807.1"/>
    </source>
</evidence>
<dbReference type="PANTHER" id="PTHR19375">
    <property type="entry name" value="HEAT SHOCK PROTEIN 70KDA"/>
    <property type="match status" value="1"/>
</dbReference>
<dbReference type="Gene3D" id="1.20.1270.10">
    <property type="match status" value="1"/>
</dbReference>
<dbReference type="Proteomes" id="UP000515146">
    <property type="component" value="Unplaced"/>
</dbReference>
<feature type="region of interest" description="Disordered" evidence="5">
    <location>
        <begin position="666"/>
        <end position="690"/>
    </location>
</feature>
<dbReference type="InterPro" id="IPR043129">
    <property type="entry name" value="ATPase_NBD"/>
</dbReference>
<dbReference type="SUPFAM" id="SSF100934">
    <property type="entry name" value="Heat shock protein 70kD (HSP70), C-terminal subdomain"/>
    <property type="match status" value="1"/>
</dbReference>
<dbReference type="PRINTS" id="PR00301">
    <property type="entry name" value="HEATSHOCK70"/>
</dbReference>
<dbReference type="SUPFAM" id="SSF53067">
    <property type="entry name" value="Actin-like ATPase domain"/>
    <property type="match status" value="2"/>
</dbReference>
<dbReference type="Pfam" id="PF00012">
    <property type="entry name" value="HSP70"/>
    <property type="match status" value="1"/>
</dbReference>
<evidence type="ECO:0000256" key="2">
    <source>
        <dbReference type="ARBA" id="ARBA00022741"/>
    </source>
</evidence>
<name>A0A6P6YBP1_DERPT</name>
<dbReference type="InterPro" id="IPR029048">
    <property type="entry name" value="HSP70_C_sf"/>
</dbReference>
<keyword evidence="3 4" id="KW-0067">ATP-binding</keyword>
<dbReference type="InterPro" id="IPR018181">
    <property type="entry name" value="Heat_shock_70_CS"/>
</dbReference>
<evidence type="ECO:0000256" key="5">
    <source>
        <dbReference type="SAM" id="MobiDB-lite"/>
    </source>
</evidence>
<dbReference type="SUPFAM" id="SSF100920">
    <property type="entry name" value="Heat shock protein 70kD (HSP70), peptide-binding domain"/>
    <property type="match status" value="1"/>
</dbReference>
<protein>
    <submittedName>
        <fullName evidence="8">Heat shock 70 kDa protein-like</fullName>
    </submittedName>
</protein>
<dbReference type="PROSITE" id="PS01036">
    <property type="entry name" value="HSP70_3"/>
    <property type="match status" value="1"/>
</dbReference>
<dbReference type="AlphaFoldDB" id="A0A6P6YBP1"/>
<dbReference type="Gene3D" id="3.30.420.40">
    <property type="match status" value="2"/>
</dbReference>
<feature type="chain" id="PRO_5028356660" evidence="6">
    <location>
        <begin position="24"/>
        <end position="690"/>
    </location>
</feature>
<evidence type="ECO:0000256" key="4">
    <source>
        <dbReference type="RuleBase" id="RU003322"/>
    </source>
</evidence>
<reference evidence="8" key="1">
    <citation type="submission" date="2025-08" db="UniProtKB">
        <authorList>
            <consortium name="RefSeq"/>
        </authorList>
    </citation>
    <scope>IDENTIFICATION</scope>
    <source>
        <strain evidence="8">Airmid</strain>
    </source>
</reference>
<dbReference type="InParanoid" id="A0A6P6YBP1"/>
<comment type="similarity">
    <text evidence="1 4">Belongs to the heat shock protein 70 family.</text>
</comment>
<keyword evidence="2 4" id="KW-0547">Nucleotide-binding</keyword>
<dbReference type="GO" id="GO:0005524">
    <property type="term" value="F:ATP binding"/>
    <property type="evidence" value="ECO:0007669"/>
    <property type="project" value="UniProtKB-KW"/>
</dbReference>
<evidence type="ECO:0000256" key="6">
    <source>
        <dbReference type="SAM" id="SignalP"/>
    </source>
</evidence>
<organism evidence="7 8">
    <name type="scientific">Dermatophagoides pteronyssinus</name>
    <name type="common">European house dust mite</name>
    <dbReference type="NCBI Taxonomy" id="6956"/>
    <lineage>
        <taxon>Eukaryota</taxon>
        <taxon>Metazoa</taxon>
        <taxon>Ecdysozoa</taxon>
        <taxon>Arthropoda</taxon>
        <taxon>Chelicerata</taxon>
        <taxon>Arachnida</taxon>
        <taxon>Acari</taxon>
        <taxon>Acariformes</taxon>
        <taxon>Sarcoptiformes</taxon>
        <taxon>Astigmata</taxon>
        <taxon>Psoroptidia</taxon>
        <taxon>Analgoidea</taxon>
        <taxon>Pyroglyphidae</taxon>
        <taxon>Dermatophagoidinae</taxon>
        <taxon>Dermatophagoides</taxon>
    </lineage>
</organism>
<evidence type="ECO:0000256" key="3">
    <source>
        <dbReference type="ARBA" id="ARBA00022840"/>
    </source>
</evidence>
<dbReference type="CDD" id="cd24028">
    <property type="entry name" value="ASKHA_NBD_HSP70_HSPA1-like"/>
    <property type="match status" value="1"/>
</dbReference>
<dbReference type="InterPro" id="IPR029047">
    <property type="entry name" value="HSP70_peptide-bd_sf"/>
</dbReference>
<dbReference type="Gene3D" id="3.30.30.30">
    <property type="match status" value="1"/>
</dbReference>
<proteinExistence type="inferred from homology"/>
<dbReference type="KEGG" id="dpte:113796703"/>
<dbReference type="InterPro" id="IPR013126">
    <property type="entry name" value="Hsp_70_fam"/>
</dbReference>
<accession>A0A6P6YBP1</accession>
<feature type="compositionally biased region" description="Acidic residues" evidence="5">
    <location>
        <begin position="679"/>
        <end position="690"/>
    </location>
</feature>